<comment type="similarity">
    <text evidence="1 4">Belongs to the type-B carboxylesterase/lipase family.</text>
</comment>
<evidence type="ECO:0000313" key="6">
    <source>
        <dbReference type="EMBL" id="BCL32484.1"/>
    </source>
</evidence>
<dbReference type="EC" id="3.1.1.-" evidence="4"/>
<evidence type="ECO:0000256" key="1">
    <source>
        <dbReference type="ARBA" id="ARBA00005964"/>
    </source>
</evidence>
<dbReference type="PANTHER" id="PTHR11559">
    <property type="entry name" value="CARBOXYLESTERASE"/>
    <property type="match status" value="1"/>
</dbReference>
<dbReference type="EMBL" id="AP023440">
    <property type="protein sequence ID" value="BCL32484.1"/>
    <property type="molecule type" value="Genomic_DNA"/>
</dbReference>
<dbReference type="PRINTS" id="PR00878">
    <property type="entry name" value="CHOLNESTRASE"/>
</dbReference>
<feature type="domain" description="Carboxylesterase type B" evidence="5">
    <location>
        <begin position="6"/>
        <end position="507"/>
    </location>
</feature>
<dbReference type="InterPro" id="IPR002018">
    <property type="entry name" value="CarbesteraseB"/>
</dbReference>
<dbReference type="Gene3D" id="3.40.50.1820">
    <property type="entry name" value="alpha/beta hydrolase"/>
    <property type="match status" value="1"/>
</dbReference>
<dbReference type="SUPFAM" id="SSF53474">
    <property type="entry name" value="alpha/beta-Hydrolases"/>
    <property type="match status" value="1"/>
</dbReference>
<proteinExistence type="inferred from homology"/>
<gene>
    <name evidence="6" type="ORF">GCM10017557_73430</name>
</gene>
<evidence type="ECO:0000259" key="5">
    <source>
        <dbReference type="Pfam" id="PF00135"/>
    </source>
</evidence>
<dbReference type="RefSeq" id="WP_190854093.1">
    <property type="nucleotide sequence ID" value="NZ_AP023440.1"/>
</dbReference>
<reference evidence="6 7" key="1">
    <citation type="journal article" date="2014" name="Int. J. Syst. Evol. Microbiol.">
        <title>Complete genome sequence of Corynebacterium casei LMG S-19264T (=DSM 44701T), isolated from a smear-ripened cheese.</title>
        <authorList>
            <consortium name="US DOE Joint Genome Institute (JGI-PGF)"/>
            <person name="Walter F."/>
            <person name="Albersmeier A."/>
            <person name="Kalinowski J."/>
            <person name="Ruckert C."/>
        </authorList>
    </citation>
    <scope>NUCLEOTIDE SEQUENCE [LARGE SCALE GENOMIC DNA]</scope>
    <source>
        <strain evidence="6 7">JCM 4677</strain>
    </source>
</reference>
<dbReference type="InterPro" id="IPR029058">
    <property type="entry name" value="AB_hydrolase_fold"/>
</dbReference>
<evidence type="ECO:0000256" key="2">
    <source>
        <dbReference type="ARBA" id="ARBA00022801"/>
    </source>
</evidence>
<dbReference type="InterPro" id="IPR000997">
    <property type="entry name" value="Cholinesterase"/>
</dbReference>
<dbReference type="InterPro" id="IPR019826">
    <property type="entry name" value="Carboxylesterase_B_AS"/>
</dbReference>
<evidence type="ECO:0000313" key="7">
    <source>
        <dbReference type="Proteomes" id="UP000516444"/>
    </source>
</evidence>
<sequence>MGRPTALTEAGPVEGILCRDRTVTAFRGIPYAAPPVGDLRWRSPQPPPAWEGTRPADRFGPMCPQSPTEAAATGVDAPMSEDCLSLNIWTGAAHREERRPVLVWIYGGGFREGTGANPRYDGENLARDGLTVVTFNYRLGAFGFLATPELSEEPVHRSSGNYGLLDCVAALRWVRDNIAHFGGDPDRVTIAGQSAGAGMVNFLAMSPLAEGLFHRAIAQSHARHARDPELRHLSTSYRLPADAESAGDRYARAHGASTAHHLRSLHWRKLIDGNHPVDTNVDTGGLTSPPLFRPVLDGWALPAGYDETYAKGLQNDVDYLTGNNLDESGAVPETMVSALRGGRRTVRPGSPAVNLTLEQHVTAAHRKFGTLAEEFLRLYPAATDDEAARASSRAVRDNSRISTCLWGEDWSRHATGTLHTYFWTHRTPARDGGPRRAGHGSEIDYVFRNPVGGTGAWTEEDHTIARTVSAYWTNFVATGDPNGNGLPSWPAFSPDAAAVMEIGAHFRTIPVSDPARTDFWIRFFSTQQAW</sequence>
<dbReference type="Proteomes" id="UP000516444">
    <property type="component" value="Chromosome"/>
</dbReference>
<feature type="active site" description="Charge relay system" evidence="3">
    <location>
        <position position="439"/>
    </location>
</feature>
<dbReference type="KEGG" id="sgm:GCM10017557_73430"/>
<organism evidence="6 7">
    <name type="scientific">Streptomyces aurantiacus</name>
    <dbReference type="NCBI Taxonomy" id="47760"/>
    <lineage>
        <taxon>Bacteria</taxon>
        <taxon>Bacillati</taxon>
        <taxon>Actinomycetota</taxon>
        <taxon>Actinomycetes</taxon>
        <taxon>Kitasatosporales</taxon>
        <taxon>Streptomycetaceae</taxon>
        <taxon>Streptomyces</taxon>
        <taxon>Streptomyces aurantiacus group</taxon>
    </lineage>
</organism>
<accession>A0A7G1PEG1</accession>
<dbReference type="GO" id="GO:0004104">
    <property type="term" value="F:cholinesterase activity"/>
    <property type="evidence" value="ECO:0007669"/>
    <property type="project" value="InterPro"/>
</dbReference>
<evidence type="ECO:0000256" key="4">
    <source>
        <dbReference type="RuleBase" id="RU361235"/>
    </source>
</evidence>
<name>A0A7G1PEG1_9ACTN</name>
<dbReference type="PROSITE" id="PS00122">
    <property type="entry name" value="CARBOXYLESTERASE_B_1"/>
    <property type="match status" value="1"/>
</dbReference>
<feature type="active site" description="Charge relay system" evidence="3">
    <location>
        <position position="327"/>
    </location>
</feature>
<dbReference type="Pfam" id="PF00135">
    <property type="entry name" value="COesterase"/>
    <property type="match status" value="1"/>
</dbReference>
<dbReference type="InterPro" id="IPR050309">
    <property type="entry name" value="Type-B_Carboxylest/Lipase"/>
</dbReference>
<dbReference type="AlphaFoldDB" id="A0A7G1PEG1"/>
<evidence type="ECO:0000256" key="3">
    <source>
        <dbReference type="PIRSR" id="PIRSR600997-1"/>
    </source>
</evidence>
<feature type="active site" description="Acyl-ester intermediate" evidence="3">
    <location>
        <position position="194"/>
    </location>
</feature>
<keyword evidence="2 4" id="KW-0378">Hydrolase</keyword>
<protein>
    <recommendedName>
        <fullName evidence="4">Carboxylic ester hydrolase</fullName>
        <ecNumber evidence="4">3.1.1.-</ecNumber>
    </recommendedName>
</protein>
<keyword evidence="7" id="KW-1185">Reference proteome</keyword>